<feature type="domain" description="Peptidase S9 prolyl oligopeptidase catalytic" evidence="1">
    <location>
        <begin position="7"/>
        <end position="72"/>
    </location>
</feature>
<dbReference type="InterPro" id="IPR001375">
    <property type="entry name" value="Peptidase_S9_cat"/>
</dbReference>
<dbReference type="InterPro" id="IPR029058">
    <property type="entry name" value="AB_hydrolase_fold"/>
</dbReference>
<dbReference type="AlphaFoldDB" id="A0A174P5A2"/>
<dbReference type="GO" id="GO:0008236">
    <property type="term" value="F:serine-type peptidase activity"/>
    <property type="evidence" value="ECO:0007669"/>
    <property type="project" value="InterPro"/>
</dbReference>
<evidence type="ECO:0000259" key="1">
    <source>
        <dbReference type="Pfam" id="PF00326"/>
    </source>
</evidence>
<sequence length="168" mass="18874">MPAQLTDWHDTSARQAIELTEYFLANFSVDVSRVYAAGYSAGGETMSQAVSMRPDLYAAYLHGASQWDGDYAPIAENGTAVYIFMAEHDEYYGSQRSWSAYNSLHDAYEEAGWSEEQISNVLQIQTPNDEWFAQRGVTSNYHGGGNVVFGEYDVLNWVLSHTKEENES</sequence>
<dbReference type="Pfam" id="PF00326">
    <property type="entry name" value="Peptidase_S9"/>
    <property type="match status" value="1"/>
</dbReference>
<dbReference type="EMBL" id="CZAL01000011">
    <property type="protein sequence ID" value="CUP55006.1"/>
    <property type="molecule type" value="Genomic_DNA"/>
</dbReference>
<reference evidence="2 3" key="1">
    <citation type="submission" date="2015-09" db="EMBL/GenBank/DDBJ databases">
        <authorList>
            <consortium name="Pathogen Informatics"/>
        </authorList>
    </citation>
    <scope>NUCLEOTIDE SEQUENCE [LARGE SCALE GENOMIC DNA]</scope>
    <source>
        <strain evidence="2 3">2789STDY5834885</strain>
    </source>
</reference>
<accession>A0A174P5A2</accession>
<dbReference type="Gene3D" id="3.40.50.1820">
    <property type="entry name" value="alpha/beta hydrolase"/>
    <property type="match status" value="1"/>
</dbReference>
<dbReference type="SUPFAM" id="SSF53474">
    <property type="entry name" value="alpha/beta-Hydrolases"/>
    <property type="match status" value="1"/>
</dbReference>
<evidence type="ECO:0000313" key="2">
    <source>
        <dbReference type="EMBL" id="CUP55006.1"/>
    </source>
</evidence>
<organism evidence="2 3">
    <name type="scientific">Fusicatenibacter saccharivorans</name>
    <dbReference type="NCBI Taxonomy" id="1150298"/>
    <lineage>
        <taxon>Bacteria</taxon>
        <taxon>Bacillati</taxon>
        <taxon>Bacillota</taxon>
        <taxon>Clostridia</taxon>
        <taxon>Lachnospirales</taxon>
        <taxon>Lachnospiraceae</taxon>
        <taxon>Fusicatenibacter</taxon>
    </lineage>
</organism>
<proteinExistence type="predicted"/>
<dbReference type="Proteomes" id="UP000095709">
    <property type="component" value="Unassembled WGS sequence"/>
</dbReference>
<evidence type="ECO:0000313" key="3">
    <source>
        <dbReference type="Proteomes" id="UP000095709"/>
    </source>
</evidence>
<dbReference type="GO" id="GO:0006508">
    <property type="term" value="P:proteolysis"/>
    <property type="evidence" value="ECO:0007669"/>
    <property type="project" value="InterPro"/>
</dbReference>
<name>A0A174P5A2_9FIRM</name>
<gene>
    <name evidence="2" type="ORF">ERS852498_02253</name>
</gene>
<protein>
    <submittedName>
        <fullName evidence="2">Prolyl oligopeptidase family</fullName>
    </submittedName>
</protein>